<protein>
    <submittedName>
        <fullName evidence="1">Uncharacterized protein</fullName>
    </submittedName>
</protein>
<proteinExistence type="predicted"/>
<name>A0A8B6EFA1_MYTGA</name>
<sequence>MVRPSGGRVIEVEYESQVNLLTDDGTRHKKLQITDNRIIYSDCGGNAVNCVDVTGKQIWQYKQDLSGPYGLCADTFGNNIAADCDSKTIKAISKDDHASKVLVRNDDILYLPKCVCFNHQESYSFVCD</sequence>
<organism evidence="1 2">
    <name type="scientific">Mytilus galloprovincialis</name>
    <name type="common">Mediterranean mussel</name>
    <dbReference type="NCBI Taxonomy" id="29158"/>
    <lineage>
        <taxon>Eukaryota</taxon>
        <taxon>Metazoa</taxon>
        <taxon>Spiralia</taxon>
        <taxon>Lophotrochozoa</taxon>
        <taxon>Mollusca</taxon>
        <taxon>Bivalvia</taxon>
        <taxon>Autobranchia</taxon>
        <taxon>Pteriomorphia</taxon>
        <taxon>Mytilida</taxon>
        <taxon>Mytiloidea</taxon>
        <taxon>Mytilidae</taxon>
        <taxon>Mytilinae</taxon>
        <taxon>Mytilus</taxon>
    </lineage>
</organism>
<evidence type="ECO:0000313" key="1">
    <source>
        <dbReference type="EMBL" id="VDI33365.1"/>
    </source>
</evidence>
<dbReference type="InterPro" id="IPR011042">
    <property type="entry name" value="6-blade_b-propeller_TolB-like"/>
</dbReference>
<comment type="caution">
    <text evidence="1">The sequence shown here is derived from an EMBL/GenBank/DDBJ whole genome shotgun (WGS) entry which is preliminary data.</text>
</comment>
<accession>A0A8B6EFA1</accession>
<gene>
    <name evidence="1" type="ORF">MGAL_10B013340</name>
</gene>
<reference evidence="1" key="1">
    <citation type="submission" date="2018-11" db="EMBL/GenBank/DDBJ databases">
        <authorList>
            <person name="Alioto T."/>
            <person name="Alioto T."/>
        </authorList>
    </citation>
    <scope>NUCLEOTIDE SEQUENCE</scope>
</reference>
<dbReference type="AlphaFoldDB" id="A0A8B6EFA1"/>
<dbReference type="SUPFAM" id="SSF101898">
    <property type="entry name" value="NHL repeat"/>
    <property type="match status" value="1"/>
</dbReference>
<keyword evidence="2" id="KW-1185">Reference proteome</keyword>
<dbReference type="EMBL" id="UYJE01005028">
    <property type="protein sequence ID" value="VDI33365.1"/>
    <property type="molecule type" value="Genomic_DNA"/>
</dbReference>
<dbReference type="Gene3D" id="2.120.10.30">
    <property type="entry name" value="TolB, C-terminal domain"/>
    <property type="match status" value="1"/>
</dbReference>
<evidence type="ECO:0000313" key="2">
    <source>
        <dbReference type="Proteomes" id="UP000596742"/>
    </source>
</evidence>
<dbReference type="Proteomes" id="UP000596742">
    <property type="component" value="Unassembled WGS sequence"/>
</dbReference>
<dbReference type="OrthoDB" id="10020332at2759"/>